<dbReference type="PROSITE" id="PS00463">
    <property type="entry name" value="ZN2_CY6_FUNGAL_1"/>
    <property type="match status" value="1"/>
</dbReference>
<dbReference type="PANTHER" id="PTHR37534:SF44">
    <property type="entry name" value="ZN(II)2CYS6 TRANSCRIPTION FACTOR (EUROFUNG)"/>
    <property type="match status" value="1"/>
</dbReference>
<dbReference type="GO" id="GO:0008270">
    <property type="term" value="F:zinc ion binding"/>
    <property type="evidence" value="ECO:0007669"/>
    <property type="project" value="InterPro"/>
</dbReference>
<dbReference type="GO" id="GO:0005634">
    <property type="term" value="C:nucleus"/>
    <property type="evidence" value="ECO:0007669"/>
    <property type="project" value="UniProtKB-SubCell"/>
</dbReference>
<reference evidence="5" key="1">
    <citation type="submission" date="2022-06" db="EMBL/GenBank/DDBJ databases">
        <title>Complete genome sequences of two strains of the flax pathogen Septoria linicola.</title>
        <authorList>
            <person name="Lapalu N."/>
            <person name="Simon A."/>
            <person name="Demenou B."/>
            <person name="Paumier D."/>
            <person name="Guillot M.-P."/>
            <person name="Gout L."/>
            <person name="Valade R."/>
        </authorList>
    </citation>
    <scope>NUCLEOTIDE SEQUENCE</scope>
    <source>
        <strain evidence="5">SE15195</strain>
    </source>
</reference>
<evidence type="ECO:0000313" key="6">
    <source>
        <dbReference type="Proteomes" id="UP001056384"/>
    </source>
</evidence>
<dbReference type="CDD" id="cd00067">
    <property type="entry name" value="GAL4"/>
    <property type="match status" value="1"/>
</dbReference>
<organism evidence="5 6">
    <name type="scientific">Septoria linicola</name>
    <dbReference type="NCBI Taxonomy" id="215465"/>
    <lineage>
        <taxon>Eukaryota</taxon>
        <taxon>Fungi</taxon>
        <taxon>Dikarya</taxon>
        <taxon>Ascomycota</taxon>
        <taxon>Pezizomycotina</taxon>
        <taxon>Dothideomycetes</taxon>
        <taxon>Dothideomycetidae</taxon>
        <taxon>Mycosphaerellales</taxon>
        <taxon>Mycosphaerellaceae</taxon>
        <taxon>Septoria</taxon>
    </lineage>
</organism>
<dbReference type="AlphaFoldDB" id="A0A9Q9B4X5"/>
<dbReference type="EMBL" id="CP099426">
    <property type="protein sequence ID" value="USW57432.1"/>
    <property type="molecule type" value="Genomic_DNA"/>
</dbReference>
<evidence type="ECO:0000259" key="4">
    <source>
        <dbReference type="PROSITE" id="PS50048"/>
    </source>
</evidence>
<gene>
    <name evidence="5" type="ORF">Slin15195_G107510</name>
</gene>
<dbReference type="Gene3D" id="4.10.240.10">
    <property type="entry name" value="Zn(2)-C6 fungal-type DNA-binding domain"/>
    <property type="match status" value="1"/>
</dbReference>
<name>A0A9Q9B4X5_9PEZI</name>
<evidence type="ECO:0000313" key="5">
    <source>
        <dbReference type="EMBL" id="USW57432.1"/>
    </source>
</evidence>
<dbReference type="GO" id="GO:0000981">
    <property type="term" value="F:DNA-binding transcription factor activity, RNA polymerase II-specific"/>
    <property type="evidence" value="ECO:0007669"/>
    <property type="project" value="InterPro"/>
</dbReference>
<dbReference type="GO" id="GO:0000976">
    <property type="term" value="F:transcription cis-regulatory region binding"/>
    <property type="evidence" value="ECO:0007669"/>
    <property type="project" value="TreeGrafter"/>
</dbReference>
<dbReference type="GO" id="GO:0045944">
    <property type="term" value="P:positive regulation of transcription by RNA polymerase II"/>
    <property type="evidence" value="ECO:0007669"/>
    <property type="project" value="TreeGrafter"/>
</dbReference>
<dbReference type="Pfam" id="PF00172">
    <property type="entry name" value="Zn_clus"/>
    <property type="match status" value="1"/>
</dbReference>
<evidence type="ECO:0000256" key="1">
    <source>
        <dbReference type="ARBA" id="ARBA00004123"/>
    </source>
</evidence>
<evidence type="ECO:0000256" key="2">
    <source>
        <dbReference type="ARBA" id="ARBA00023242"/>
    </source>
</evidence>
<dbReference type="PROSITE" id="PS50048">
    <property type="entry name" value="ZN2_CY6_FUNGAL_2"/>
    <property type="match status" value="1"/>
</dbReference>
<dbReference type="SUPFAM" id="SSF57701">
    <property type="entry name" value="Zn2/Cys6 DNA-binding domain"/>
    <property type="match status" value="1"/>
</dbReference>
<sequence length="672" mass="74486">MDRSGAKVLKSRSGCGECRKKRMKCDESKPTCKNCAYRKKKCPGYLRDLKWSTKYERFRSSEQNSGVSGDLISPSSRGPNEALQTTATTAAGVTSDGDAEETVQQRLDVPVGEVGVILRTAEGRGTAFAEHQVSSVAAHTRRSTRLFIAEGVTSSPPASSADLAFQRATCLTREALLDESARRLCDVAAASDSTMQQVYYMTVPRKTAVKLEHQAASRLEKYYYDTACRIMSCYDSVTNPYRTVIPVLCSPSSALRNCMMGMSAAHMAVFAKDMAEVAIAYQMEAFKQMSSNLPGSRAIDKCLPTSTSTYETLLGTIMLGMTSAWHDLTKHGMEHLRGARSLFEIWATEQAIVNSDRHARLLNREQSFIVGSMAYWECLAAFISDQSLDDVAYLAPFLGIAQGQTVYPHPWTGLSTPIFVLMTQVGILLRQKRMLDKLLLVRNGACAKEQLEKQLVLQARDILEAVKSYTPPTPDNVEETADERTPLSHLYDVAKAYRYAAISELFQAFPILAVDPTDMINEPARTHDIMVTVSDMTFTLASAIMSIICGLPRDSGTFTVLGIAMISAGSAMQSQPQEHEKRQHGADSITMELAELQRGRPALTRLRTSLKEQIRHASRRLGIPGIARALQLVQGVWDRSDMRRQMSAQYKAAPMIHWVDVMTEERLETLYC</sequence>
<dbReference type="PANTHER" id="PTHR37534">
    <property type="entry name" value="TRANSCRIPTIONAL ACTIVATOR PROTEIN UGA3"/>
    <property type="match status" value="1"/>
</dbReference>
<evidence type="ECO:0000256" key="3">
    <source>
        <dbReference type="SAM" id="MobiDB-lite"/>
    </source>
</evidence>
<keyword evidence="5" id="KW-0238">DNA-binding</keyword>
<protein>
    <submittedName>
        <fullName evidence="5">Zn(2)-C6 fungal-type DNA-binding domain, fungal transcription factor</fullName>
    </submittedName>
</protein>
<dbReference type="InterPro" id="IPR036864">
    <property type="entry name" value="Zn2-C6_fun-type_DNA-bd_sf"/>
</dbReference>
<feature type="domain" description="Zn(2)-C6 fungal-type" evidence="4">
    <location>
        <begin position="14"/>
        <end position="42"/>
    </location>
</feature>
<keyword evidence="2" id="KW-0539">Nucleus</keyword>
<dbReference type="Pfam" id="PF11951">
    <property type="entry name" value="Fungal_trans_2"/>
    <property type="match status" value="1"/>
</dbReference>
<comment type="subcellular location">
    <subcellularLocation>
        <location evidence="1">Nucleus</location>
    </subcellularLocation>
</comment>
<keyword evidence="6" id="KW-1185">Reference proteome</keyword>
<dbReference type="InterPro" id="IPR021858">
    <property type="entry name" value="Fun_TF"/>
</dbReference>
<dbReference type="SMART" id="SM00066">
    <property type="entry name" value="GAL4"/>
    <property type="match status" value="1"/>
</dbReference>
<proteinExistence type="predicted"/>
<dbReference type="InterPro" id="IPR001138">
    <property type="entry name" value="Zn2Cys6_DnaBD"/>
</dbReference>
<accession>A0A9Q9B4X5</accession>
<dbReference type="Proteomes" id="UP001056384">
    <property type="component" value="Chromosome 9"/>
</dbReference>
<feature type="region of interest" description="Disordered" evidence="3">
    <location>
        <begin position="62"/>
        <end position="83"/>
    </location>
</feature>